<name>A0A2Z5FY06_9BACT</name>
<dbReference type="PRINTS" id="PR00419">
    <property type="entry name" value="ADXRDTASE"/>
</dbReference>
<dbReference type="Pfam" id="PF13450">
    <property type="entry name" value="NAD_binding_8"/>
    <property type="match status" value="1"/>
</dbReference>
<sequence length="473" mass="50038">MPSLQRANVIGAGPNGLAAAIVLAQAGIEVTVYEAEAIAGGAARTLDLTLPGFHHDFGSAVHPMAAGSPFFRSLPLEKYGLKWIHPPVPLAHPLDDGTAVTLERDLGAQIDALGRDGPAWKRLFAPFVEKWSALAEDAFGPLIRWPRHPFLMARFGAVGFLPAATLARGAFRQERARALFAGLAAHSFLSLDKPLSAAVGLMLGTAGHAIGWPIPEGGAQSITNALIAHLEAIGGIVHRSQRVANLAELPAARLTLCDVTPNQFLKIAAGRISESYGKSLRSYRYGAASFKVDYALSEPIPWNAAGCRQAGTVHVAGTLEEVAASEAAASTGKHTDRPFVLVSQPTLFDPSRAPAGRHIVWAYCHVPHGSKDDATTAIASQIERFAPGFRDCVLARSVLSPARLESMDANLVGGDINGGAMGVSQFLFRPTRHYYRTSARDIYLCSSSTPPGGGVHGMCGYHAAKMALASLKQ</sequence>
<dbReference type="Gene3D" id="3.90.660.50">
    <property type="match status" value="1"/>
</dbReference>
<dbReference type="AlphaFoldDB" id="A0A2Z5FY06"/>
<proteinExistence type="predicted"/>
<accession>A0A2Z5FY06</accession>
<dbReference type="RefSeq" id="WP_114207153.1">
    <property type="nucleotide sequence ID" value="NZ_CP030840.1"/>
</dbReference>
<gene>
    <name evidence="1" type="ORF">ACPOL_2447</name>
</gene>
<dbReference type="InterPro" id="IPR036188">
    <property type="entry name" value="FAD/NAD-bd_sf"/>
</dbReference>
<dbReference type="KEGG" id="abas:ACPOL_2447"/>
<evidence type="ECO:0000313" key="1">
    <source>
        <dbReference type="EMBL" id="AXC11769.1"/>
    </source>
</evidence>
<dbReference type="EMBL" id="CP030840">
    <property type="protein sequence ID" value="AXC11769.1"/>
    <property type="molecule type" value="Genomic_DNA"/>
</dbReference>
<keyword evidence="2" id="KW-1185">Reference proteome</keyword>
<organism evidence="1 2">
    <name type="scientific">Acidisarcina polymorpha</name>
    <dbReference type="NCBI Taxonomy" id="2211140"/>
    <lineage>
        <taxon>Bacteria</taxon>
        <taxon>Pseudomonadati</taxon>
        <taxon>Acidobacteriota</taxon>
        <taxon>Terriglobia</taxon>
        <taxon>Terriglobales</taxon>
        <taxon>Acidobacteriaceae</taxon>
        <taxon>Acidisarcina</taxon>
    </lineage>
</organism>
<dbReference type="OrthoDB" id="9814556at2"/>
<dbReference type="PANTHER" id="PTHR10668:SF105">
    <property type="entry name" value="DEHYDROGENASE-RELATED"/>
    <property type="match status" value="1"/>
</dbReference>
<dbReference type="PANTHER" id="PTHR10668">
    <property type="entry name" value="PHYTOENE DEHYDROGENASE"/>
    <property type="match status" value="1"/>
</dbReference>
<dbReference type="Proteomes" id="UP000253606">
    <property type="component" value="Chromosome"/>
</dbReference>
<protein>
    <submittedName>
        <fullName evidence="1">Phytoene dehydrogenase</fullName>
    </submittedName>
</protein>
<evidence type="ECO:0000313" key="2">
    <source>
        <dbReference type="Proteomes" id="UP000253606"/>
    </source>
</evidence>
<dbReference type="Gene3D" id="3.50.50.60">
    <property type="entry name" value="FAD/NAD(P)-binding domain"/>
    <property type="match status" value="1"/>
</dbReference>
<dbReference type="SUPFAM" id="SSF51905">
    <property type="entry name" value="FAD/NAD(P)-binding domain"/>
    <property type="match status" value="1"/>
</dbReference>
<reference evidence="1 2" key="1">
    <citation type="journal article" date="2018" name="Front. Microbiol.">
        <title>Hydrolytic Capabilities as a Key to Environmental Success: Chitinolytic and Cellulolytic Acidobacteria From Acidic Sub-arctic Soils and Boreal Peatlands.</title>
        <authorList>
            <person name="Belova S.E."/>
            <person name="Ravin N.V."/>
            <person name="Pankratov T.A."/>
            <person name="Rakitin A.L."/>
            <person name="Ivanova A.A."/>
            <person name="Beletsky A.V."/>
            <person name="Mardanov A.V."/>
            <person name="Sinninghe Damste J.S."/>
            <person name="Dedysh S.N."/>
        </authorList>
    </citation>
    <scope>NUCLEOTIDE SEQUENCE [LARGE SCALE GENOMIC DNA]</scope>
    <source>
        <strain evidence="1 2">SBC82</strain>
    </source>
</reference>